<sequence length="71" mass="7899">MECIAASNLLSSFVAYNKFMNECDLVSFLVMYLETYLITSHRSVIKLKSSFALHYDKAGGKCGTIDPSLVL</sequence>
<gene>
    <name evidence="1" type="ORF">BECKUNK1418G_GA0071005_11634</name>
</gene>
<reference evidence="1" key="1">
    <citation type="submission" date="2019-02" db="EMBL/GenBank/DDBJ databases">
        <authorList>
            <person name="Gruber-Vodicka R. H."/>
            <person name="Seah K. B. B."/>
        </authorList>
    </citation>
    <scope>NUCLEOTIDE SEQUENCE</scope>
    <source>
        <strain evidence="1">BECK_BY8</strain>
    </source>
</reference>
<name>A0A451ANY7_9GAMM</name>
<evidence type="ECO:0000313" key="1">
    <source>
        <dbReference type="EMBL" id="VFK67774.1"/>
    </source>
</evidence>
<proteinExistence type="predicted"/>
<dbReference type="EMBL" id="CAADFZ010000163">
    <property type="protein sequence ID" value="VFK67774.1"/>
    <property type="molecule type" value="Genomic_DNA"/>
</dbReference>
<protein>
    <submittedName>
        <fullName evidence="1">Uncharacterized protein</fullName>
    </submittedName>
</protein>
<accession>A0A451ANY7</accession>
<dbReference type="AlphaFoldDB" id="A0A451ANY7"/>
<organism evidence="1">
    <name type="scientific">Candidatus Kentrum sp. UNK</name>
    <dbReference type="NCBI Taxonomy" id="2126344"/>
    <lineage>
        <taxon>Bacteria</taxon>
        <taxon>Pseudomonadati</taxon>
        <taxon>Pseudomonadota</taxon>
        <taxon>Gammaproteobacteria</taxon>
        <taxon>Candidatus Kentrum</taxon>
    </lineage>
</organism>